<dbReference type="GO" id="GO:0003677">
    <property type="term" value="F:DNA binding"/>
    <property type="evidence" value="ECO:0007669"/>
    <property type="project" value="InterPro"/>
</dbReference>
<dbReference type="SUPFAM" id="SSF47413">
    <property type="entry name" value="lambda repressor-like DNA-binding domains"/>
    <property type="match status" value="1"/>
</dbReference>
<gene>
    <name evidence="2" type="ORF">H6G06_17670</name>
</gene>
<dbReference type="Pfam" id="PF13560">
    <property type="entry name" value="HTH_31"/>
    <property type="match status" value="1"/>
</dbReference>
<organism evidence="2 3">
    <name type="scientific">Anabaena sphaerica FACHB-251</name>
    <dbReference type="NCBI Taxonomy" id="2692883"/>
    <lineage>
        <taxon>Bacteria</taxon>
        <taxon>Bacillati</taxon>
        <taxon>Cyanobacteriota</taxon>
        <taxon>Cyanophyceae</taxon>
        <taxon>Nostocales</taxon>
        <taxon>Nostocaceae</taxon>
        <taxon>Anabaena</taxon>
    </lineage>
</organism>
<reference evidence="3" key="1">
    <citation type="journal article" date="2020" name="ISME J.">
        <title>Comparative genomics reveals insights into cyanobacterial evolution and habitat adaptation.</title>
        <authorList>
            <person name="Chen M.Y."/>
            <person name="Teng W.K."/>
            <person name="Zhao L."/>
            <person name="Hu C.X."/>
            <person name="Zhou Y.K."/>
            <person name="Han B.P."/>
            <person name="Song L.R."/>
            <person name="Shu W.S."/>
        </authorList>
    </citation>
    <scope>NUCLEOTIDE SEQUENCE [LARGE SCALE GENOMIC DNA]</scope>
    <source>
        <strain evidence="3">FACHB-251</strain>
    </source>
</reference>
<keyword evidence="3" id="KW-1185">Reference proteome</keyword>
<name>A0A926WIX0_9NOST</name>
<sequence>MLKITIHLKSLREAKGHTQRSISRLLDMTEDNYARYEQGKIKVIPLDFLDQLCEVLECEVSDILRRE</sequence>
<feature type="domain" description="HTH cro/C1-type" evidence="1">
    <location>
        <begin position="8"/>
        <end position="63"/>
    </location>
</feature>
<protein>
    <submittedName>
        <fullName evidence="2">Helix-turn-helix domain-containing protein</fullName>
    </submittedName>
</protein>
<dbReference type="InterPro" id="IPR010982">
    <property type="entry name" value="Lambda_DNA-bd_dom_sf"/>
</dbReference>
<proteinExistence type="predicted"/>
<dbReference type="RefSeq" id="WP_190562472.1">
    <property type="nucleotide sequence ID" value="NZ_JACJQU010000011.1"/>
</dbReference>
<dbReference type="AlphaFoldDB" id="A0A926WIX0"/>
<dbReference type="Gene3D" id="1.10.260.40">
    <property type="entry name" value="lambda repressor-like DNA-binding domains"/>
    <property type="match status" value="1"/>
</dbReference>
<dbReference type="PROSITE" id="PS50943">
    <property type="entry name" value="HTH_CROC1"/>
    <property type="match status" value="1"/>
</dbReference>
<evidence type="ECO:0000313" key="3">
    <source>
        <dbReference type="Proteomes" id="UP000662185"/>
    </source>
</evidence>
<dbReference type="EMBL" id="JACJQU010000011">
    <property type="protein sequence ID" value="MBD2295257.1"/>
    <property type="molecule type" value="Genomic_DNA"/>
</dbReference>
<dbReference type="CDD" id="cd00093">
    <property type="entry name" value="HTH_XRE"/>
    <property type="match status" value="1"/>
</dbReference>
<dbReference type="SMART" id="SM00530">
    <property type="entry name" value="HTH_XRE"/>
    <property type="match status" value="1"/>
</dbReference>
<dbReference type="Proteomes" id="UP000662185">
    <property type="component" value="Unassembled WGS sequence"/>
</dbReference>
<comment type="caution">
    <text evidence="2">The sequence shown here is derived from an EMBL/GenBank/DDBJ whole genome shotgun (WGS) entry which is preliminary data.</text>
</comment>
<dbReference type="InterPro" id="IPR001387">
    <property type="entry name" value="Cro/C1-type_HTH"/>
</dbReference>
<evidence type="ECO:0000313" key="2">
    <source>
        <dbReference type="EMBL" id="MBD2295257.1"/>
    </source>
</evidence>
<evidence type="ECO:0000259" key="1">
    <source>
        <dbReference type="PROSITE" id="PS50943"/>
    </source>
</evidence>
<accession>A0A926WIX0</accession>